<dbReference type="Proteomes" id="UP000025171">
    <property type="component" value="Unassembled WGS sequence"/>
</dbReference>
<evidence type="ECO:0000256" key="10">
    <source>
        <dbReference type="ARBA" id="ARBA00023237"/>
    </source>
</evidence>
<evidence type="ECO:0000256" key="11">
    <source>
        <dbReference type="PROSITE-ProRule" id="PRU01360"/>
    </source>
</evidence>
<dbReference type="InterPro" id="IPR000531">
    <property type="entry name" value="Beta-barrel_TonB"/>
</dbReference>
<evidence type="ECO:0000256" key="5">
    <source>
        <dbReference type="ARBA" id="ARBA00022692"/>
    </source>
</evidence>
<evidence type="ECO:0000256" key="1">
    <source>
        <dbReference type="ARBA" id="ARBA00004571"/>
    </source>
</evidence>
<dbReference type="eggNOG" id="COG4773">
    <property type="taxonomic scope" value="Bacteria"/>
</dbReference>
<keyword evidence="16" id="KW-0675">Receptor</keyword>
<comment type="subcellular location">
    <subcellularLocation>
        <location evidence="1 11">Cell outer membrane</location>
        <topology evidence="1 11">Multi-pass membrane protein</topology>
    </subcellularLocation>
</comment>
<comment type="caution">
    <text evidence="16">The sequence shown here is derived from an EMBL/GenBank/DDBJ whole genome shotgun (WGS) entry which is preliminary data.</text>
</comment>
<sequence>MKLKQMLALSASAIVFVASSAIAQETEAAPARESAVDRILGTVTVTATKKANVENVQDVPVAVTAFNSDTLDALKVNDLQGLSYSTPNVSLEDVGTSKGVANFSIRGLGINSSIPSVDPTVGVFVDGVYLGVNSGVVLDLFDLDSVEILRGPQGLLFGRNTTGGAVLINTGNPTDDFHYKARATVETPIDDDRGGPNTTLQATVSGPLIQDKLNGKLGIYHNFDDGYFKNLATDDNLGEAHTTIVRGALEWMPTPDLTFLGKVENFQTSSDGPNGQNRGFYDRGSFDIAINNPGFLDNDTTFATLRTDLDVGFGNGRITNIIGYRDVDSTTSADIDATPLTLFHSDTEFQQEQFSEELRYSGTFDRADVTVGGFYFTQEVGYTERRNLPTTRPATFPAGLDWEFNGGGRQDHTVYGIFGQVDYDFTEKLTGIFGLRYGYEEKDVDVTYVRPRPHCSVVDATCPTTGTNPYIAGEPNGFSDKDDWSEVTPKIGVQYFHTDDTQFYGTYTKGFRSGGYNFRITNALAFEALFPATGSRAFDEEQVDSFEIGMKHTTADGRGQLNAAVFLNDIKDMQRELNLSSPSSGVAQTIINTADAEIYGLELEGRYALTDSLLVTANLGLIDAEYTDVIFDISGDGVVDGKDLDLDLPRVPEATYGFAVIHDYDMADRGSLVSRLTFQHRDKNAFTDNNFGWMSAADQLDANLTWNTPMDGVSVSVFGKNLIDEAIAGGDTQVPFGGTLAGFAPGGSNNSTGVDVPFATNPAIGTFSPLQKGRLIGIEFTISR</sequence>
<dbReference type="PANTHER" id="PTHR32552:SF81">
    <property type="entry name" value="TONB-DEPENDENT OUTER MEMBRANE RECEPTOR"/>
    <property type="match status" value="1"/>
</dbReference>
<evidence type="ECO:0000256" key="4">
    <source>
        <dbReference type="ARBA" id="ARBA00022496"/>
    </source>
</evidence>
<evidence type="ECO:0000313" key="17">
    <source>
        <dbReference type="Proteomes" id="UP000025171"/>
    </source>
</evidence>
<protein>
    <submittedName>
        <fullName evidence="16">TonB dependent receptor</fullName>
    </submittedName>
</protein>
<name>A0A059FHL6_9PROT</name>
<keyword evidence="17" id="KW-1185">Reference proteome</keyword>
<keyword evidence="13" id="KW-0732">Signal</keyword>
<dbReference type="InterPro" id="IPR012910">
    <property type="entry name" value="Plug_dom"/>
</dbReference>
<gene>
    <name evidence="16" type="ORF">HJO_14121</name>
</gene>
<dbReference type="EMBL" id="ARYK01000007">
    <property type="protein sequence ID" value="KCZ90092.1"/>
    <property type="molecule type" value="Genomic_DNA"/>
</dbReference>
<dbReference type="GO" id="GO:0009279">
    <property type="term" value="C:cell outer membrane"/>
    <property type="evidence" value="ECO:0007669"/>
    <property type="project" value="UniProtKB-SubCell"/>
</dbReference>
<keyword evidence="5 11" id="KW-0812">Transmembrane</keyword>
<evidence type="ECO:0000256" key="8">
    <source>
        <dbReference type="ARBA" id="ARBA00023077"/>
    </source>
</evidence>
<evidence type="ECO:0000256" key="13">
    <source>
        <dbReference type="SAM" id="SignalP"/>
    </source>
</evidence>
<dbReference type="STRING" id="1280950.HJO_14121"/>
<dbReference type="RefSeq" id="WP_035618012.1">
    <property type="nucleotide sequence ID" value="NZ_ARYK01000007.1"/>
</dbReference>
<feature type="domain" description="TonB-dependent receptor-like beta-barrel" evidence="14">
    <location>
        <begin position="267"/>
        <end position="722"/>
    </location>
</feature>
<dbReference type="Gene3D" id="2.40.170.20">
    <property type="entry name" value="TonB-dependent receptor, beta-barrel domain"/>
    <property type="match status" value="1"/>
</dbReference>
<dbReference type="Pfam" id="PF07715">
    <property type="entry name" value="Plug"/>
    <property type="match status" value="1"/>
</dbReference>
<dbReference type="InterPro" id="IPR036942">
    <property type="entry name" value="Beta-barrel_TonB_sf"/>
</dbReference>
<dbReference type="OrthoDB" id="7313036at2"/>
<keyword evidence="6" id="KW-0408">Iron</keyword>
<feature type="domain" description="TonB-dependent receptor plug" evidence="15">
    <location>
        <begin position="56"/>
        <end position="165"/>
    </location>
</feature>
<feature type="signal peptide" evidence="13">
    <location>
        <begin position="1"/>
        <end position="23"/>
    </location>
</feature>
<evidence type="ECO:0000259" key="14">
    <source>
        <dbReference type="Pfam" id="PF00593"/>
    </source>
</evidence>
<dbReference type="SUPFAM" id="SSF56935">
    <property type="entry name" value="Porins"/>
    <property type="match status" value="1"/>
</dbReference>
<evidence type="ECO:0000259" key="15">
    <source>
        <dbReference type="Pfam" id="PF07715"/>
    </source>
</evidence>
<organism evidence="16 17">
    <name type="scientific">Hyphomonas johnsonii MHS-2</name>
    <dbReference type="NCBI Taxonomy" id="1280950"/>
    <lineage>
        <taxon>Bacteria</taxon>
        <taxon>Pseudomonadati</taxon>
        <taxon>Pseudomonadota</taxon>
        <taxon>Alphaproteobacteria</taxon>
        <taxon>Hyphomonadales</taxon>
        <taxon>Hyphomonadaceae</taxon>
        <taxon>Hyphomonas</taxon>
    </lineage>
</organism>
<keyword evidence="8 12" id="KW-0798">TonB box</keyword>
<feature type="chain" id="PRO_5001572930" evidence="13">
    <location>
        <begin position="24"/>
        <end position="784"/>
    </location>
</feature>
<comment type="similarity">
    <text evidence="11 12">Belongs to the TonB-dependent receptor family.</text>
</comment>
<evidence type="ECO:0000256" key="2">
    <source>
        <dbReference type="ARBA" id="ARBA00022448"/>
    </source>
</evidence>
<keyword evidence="10 11" id="KW-0998">Cell outer membrane</keyword>
<evidence type="ECO:0000256" key="12">
    <source>
        <dbReference type="RuleBase" id="RU003357"/>
    </source>
</evidence>
<evidence type="ECO:0000256" key="6">
    <source>
        <dbReference type="ARBA" id="ARBA00023004"/>
    </source>
</evidence>
<dbReference type="GO" id="GO:0006826">
    <property type="term" value="P:iron ion transport"/>
    <property type="evidence" value="ECO:0007669"/>
    <property type="project" value="UniProtKB-KW"/>
</dbReference>
<keyword evidence="7" id="KW-0406">Ion transport</keyword>
<evidence type="ECO:0000256" key="3">
    <source>
        <dbReference type="ARBA" id="ARBA00022452"/>
    </source>
</evidence>
<keyword evidence="3 11" id="KW-1134">Transmembrane beta strand</keyword>
<dbReference type="PATRIC" id="fig|1280950.3.peg.2838"/>
<keyword evidence="4" id="KW-0410">Iron transport</keyword>
<evidence type="ECO:0000313" key="16">
    <source>
        <dbReference type="EMBL" id="KCZ90092.1"/>
    </source>
</evidence>
<keyword evidence="9 11" id="KW-0472">Membrane</keyword>
<evidence type="ECO:0000256" key="9">
    <source>
        <dbReference type="ARBA" id="ARBA00023136"/>
    </source>
</evidence>
<reference evidence="16 17" key="1">
    <citation type="journal article" date="2014" name="Antonie Van Leeuwenhoek">
        <title>Hyphomonas beringensis sp. nov. and Hyphomonas chukchiensis sp. nov., isolated from surface seawater of the Bering Sea and Chukchi Sea.</title>
        <authorList>
            <person name="Li C."/>
            <person name="Lai Q."/>
            <person name="Li G."/>
            <person name="Dong C."/>
            <person name="Wang J."/>
            <person name="Liao Y."/>
            <person name="Shao Z."/>
        </authorList>
    </citation>
    <scope>NUCLEOTIDE SEQUENCE [LARGE SCALE GENOMIC DNA]</scope>
    <source>
        <strain evidence="16 17">MHS-2</strain>
    </source>
</reference>
<dbReference type="AlphaFoldDB" id="A0A059FHL6"/>
<accession>A0A059FHL6</accession>
<proteinExistence type="inferred from homology"/>
<dbReference type="InterPro" id="IPR039426">
    <property type="entry name" value="TonB-dep_rcpt-like"/>
</dbReference>
<dbReference type="PROSITE" id="PS52016">
    <property type="entry name" value="TONB_DEPENDENT_REC_3"/>
    <property type="match status" value="1"/>
</dbReference>
<dbReference type="PANTHER" id="PTHR32552">
    <property type="entry name" value="FERRICHROME IRON RECEPTOR-RELATED"/>
    <property type="match status" value="1"/>
</dbReference>
<keyword evidence="2 11" id="KW-0813">Transport</keyword>
<evidence type="ECO:0000256" key="7">
    <source>
        <dbReference type="ARBA" id="ARBA00023065"/>
    </source>
</evidence>
<dbReference type="Pfam" id="PF00593">
    <property type="entry name" value="TonB_dep_Rec_b-barrel"/>
    <property type="match status" value="1"/>
</dbReference>